<keyword evidence="2" id="KW-1003">Cell membrane</keyword>
<proteinExistence type="predicted"/>
<dbReference type="SUPFAM" id="SSF103473">
    <property type="entry name" value="MFS general substrate transporter"/>
    <property type="match status" value="1"/>
</dbReference>
<evidence type="ECO:0000313" key="8">
    <source>
        <dbReference type="EMBL" id="MFC0542188.1"/>
    </source>
</evidence>
<feature type="domain" description="Major facilitator superfamily (MFS) profile" evidence="7">
    <location>
        <begin position="214"/>
        <end position="440"/>
    </location>
</feature>
<keyword evidence="9" id="KW-1185">Reference proteome</keyword>
<dbReference type="PANTHER" id="PTHR23513">
    <property type="entry name" value="INTEGRAL MEMBRANE EFFLUX PROTEIN-RELATED"/>
    <property type="match status" value="1"/>
</dbReference>
<dbReference type="Pfam" id="PF07690">
    <property type="entry name" value="MFS_1"/>
    <property type="match status" value="1"/>
</dbReference>
<comment type="caution">
    <text evidence="8">The sequence shown here is derived from an EMBL/GenBank/DDBJ whole genome shotgun (WGS) entry which is preliminary data.</text>
</comment>
<keyword evidence="4 6" id="KW-1133">Transmembrane helix</keyword>
<feature type="transmembrane region" description="Helical" evidence="6">
    <location>
        <begin position="39"/>
        <end position="63"/>
    </location>
</feature>
<accession>A0ABV6MPF1</accession>
<keyword evidence="3 6" id="KW-0812">Transmembrane</keyword>
<dbReference type="InterPro" id="IPR011701">
    <property type="entry name" value="MFS"/>
</dbReference>
<feature type="transmembrane region" description="Helical" evidence="6">
    <location>
        <begin position="372"/>
        <end position="390"/>
    </location>
</feature>
<dbReference type="RefSeq" id="WP_273943011.1">
    <property type="nucleotide sequence ID" value="NZ_CP097263.1"/>
</dbReference>
<evidence type="ECO:0000256" key="3">
    <source>
        <dbReference type="ARBA" id="ARBA00022692"/>
    </source>
</evidence>
<protein>
    <submittedName>
        <fullName evidence="8">MFS transporter</fullName>
    </submittedName>
</protein>
<feature type="transmembrane region" description="Helical" evidence="6">
    <location>
        <begin position="305"/>
        <end position="326"/>
    </location>
</feature>
<organism evidence="8 9">
    <name type="scientific">Kutzneria chonburiensis</name>
    <dbReference type="NCBI Taxonomy" id="1483604"/>
    <lineage>
        <taxon>Bacteria</taxon>
        <taxon>Bacillati</taxon>
        <taxon>Actinomycetota</taxon>
        <taxon>Actinomycetes</taxon>
        <taxon>Pseudonocardiales</taxon>
        <taxon>Pseudonocardiaceae</taxon>
        <taxon>Kutzneria</taxon>
    </lineage>
</organism>
<dbReference type="Gene3D" id="1.20.1250.20">
    <property type="entry name" value="MFS general substrate transporter like domains"/>
    <property type="match status" value="1"/>
</dbReference>
<dbReference type="PROSITE" id="PS50850">
    <property type="entry name" value="MFS"/>
    <property type="match status" value="1"/>
</dbReference>
<feature type="transmembrane region" description="Helical" evidence="6">
    <location>
        <begin position="155"/>
        <end position="183"/>
    </location>
</feature>
<evidence type="ECO:0000256" key="4">
    <source>
        <dbReference type="ARBA" id="ARBA00022989"/>
    </source>
</evidence>
<feature type="transmembrane region" description="Helical" evidence="6">
    <location>
        <begin position="12"/>
        <end position="33"/>
    </location>
</feature>
<feature type="transmembrane region" description="Helical" evidence="6">
    <location>
        <begin position="281"/>
        <end position="299"/>
    </location>
</feature>
<evidence type="ECO:0000259" key="7">
    <source>
        <dbReference type="PROSITE" id="PS50850"/>
    </source>
</evidence>
<dbReference type="CDD" id="cd06173">
    <property type="entry name" value="MFS_MefA_like"/>
    <property type="match status" value="1"/>
</dbReference>
<dbReference type="InterPro" id="IPR036259">
    <property type="entry name" value="MFS_trans_sf"/>
</dbReference>
<feature type="transmembrane region" description="Helical" evidence="6">
    <location>
        <begin position="214"/>
        <end position="235"/>
    </location>
</feature>
<feature type="transmembrane region" description="Helical" evidence="6">
    <location>
        <begin position="250"/>
        <end position="269"/>
    </location>
</feature>
<keyword evidence="5 6" id="KW-0472">Membrane</keyword>
<dbReference type="InterPro" id="IPR020846">
    <property type="entry name" value="MFS_dom"/>
</dbReference>
<evidence type="ECO:0000313" key="9">
    <source>
        <dbReference type="Proteomes" id="UP001589810"/>
    </source>
</evidence>
<evidence type="ECO:0000256" key="6">
    <source>
        <dbReference type="SAM" id="Phobius"/>
    </source>
</evidence>
<name>A0ABV6MPF1_9PSEU</name>
<sequence>MNRDFRRLWLGETTSAFGSSVTSVAFPLIAAVTLHADTFVVGLLAAVAWVPWLLIGLPAGAWIDRLPRRAVMLTCDAAQALLYLSIPIAQFFNVLTIAQLVTVAALTGVASVFFTVAYRTYLPALVDKADLVPANARMQAGQSAAQVLGPGASGLIAQFLGVVTGLLLDAVSFVVSAVCLLSIRTREPRAAHTERTPLRTQIADGLRFVAGDRILLPFTIYGAVSNLALMGYQAIESVFLLREVGADPALIGGLFMVGSVGGLVGSILAARIAARIGNARAVLLCQLCAVTFGLLLPLTGPGVGLLFFAIGSFVLVAGIVAANVIFSGWRQGYCPPHLLGRVSASSAVLSTSMMALGGLLGGALGSVVGTRTTMWVMVALLALSAGILLASPIRGQRDFPSADAHLPQPRHELGRTVDRDDRAEVQVVQAVGADHQAGVR</sequence>
<evidence type="ECO:0000256" key="5">
    <source>
        <dbReference type="ARBA" id="ARBA00023136"/>
    </source>
</evidence>
<evidence type="ECO:0000256" key="2">
    <source>
        <dbReference type="ARBA" id="ARBA00022475"/>
    </source>
</evidence>
<feature type="transmembrane region" description="Helical" evidence="6">
    <location>
        <begin position="91"/>
        <end position="118"/>
    </location>
</feature>
<feature type="transmembrane region" description="Helical" evidence="6">
    <location>
        <begin position="338"/>
        <end position="360"/>
    </location>
</feature>
<gene>
    <name evidence="8" type="ORF">ACFFH7_11895</name>
</gene>
<dbReference type="PANTHER" id="PTHR23513:SF6">
    <property type="entry name" value="MAJOR FACILITATOR SUPERFAMILY ASSOCIATED DOMAIN-CONTAINING PROTEIN"/>
    <property type="match status" value="1"/>
</dbReference>
<dbReference type="Proteomes" id="UP001589810">
    <property type="component" value="Unassembled WGS sequence"/>
</dbReference>
<comment type="subcellular location">
    <subcellularLocation>
        <location evidence="1">Cell membrane</location>
        <topology evidence="1">Multi-pass membrane protein</topology>
    </subcellularLocation>
</comment>
<dbReference type="EMBL" id="JBHLUD010000003">
    <property type="protein sequence ID" value="MFC0542188.1"/>
    <property type="molecule type" value="Genomic_DNA"/>
</dbReference>
<reference evidence="8 9" key="1">
    <citation type="submission" date="2024-09" db="EMBL/GenBank/DDBJ databases">
        <authorList>
            <person name="Sun Q."/>
            <person name="Mori K."/>
        </authorList>
    </citation>
    <scope>NUCLEOTIDE SEQUENCE [LARGE SCALE GENOMIC DNA]</scope>
    <source>
        <strain evidence="8 9">TBRC 1432</strain>
    </source>
</reference>
<evidence type="ECO:0000256" key="1">
    <source>
        <dbReference type="ARBA" id="ARBA00004651"/>
    </source>
</evidence>